<name>A0AAD6EMR4_9POAL</name>
<feature type="compositionally biased region" description="Polar residues" evidence="1">
    <location>
        <begin position="89"/>
        <end position="100"/>
    </location>
</feature>
<feature type="region of interest" description="Disordered" evidence="1">
    <location>
        <begin position="1"/>
        <end position="38"/>
    </location>
</feature>
<feature type="compositionally biased region" description="Low complexity" evidence="1">
    <location>
        <begin position="120"/>
        <end position="129"/>
    </location>
</feature>
<evidence type="ECO:0000313" key="2">
    <source>
        <dbReference type="EMBL" id="KAJ3689851.1"/>
    </source>
</evidence>
<comment type="caution">
    <text evidence="2">The sequence shown here is derived from an EMBL/GenBank/DDBJ whole genome shotgun (WGS) entry which is preliminary data.</text>
</comment>
<proteinExistence type="predicted"/>
<protein>
    <recommendedName>
        <fullName evidence="4">PARP catalytic domain-containing protein</fullName>
    </recommendedName>
</protein>
<feature type="region of interest" description="Disordered" evidence="1">
    <location>
        <begin position="86"/>
        <end position="129"/>
    </location>
</feature>
<evidence type="ECO:0008006" key="4">
    <source>
        <dbReference type="Google" id="ProtNLM"/>
    </source>
</evidence>
<dbReference type="SUPFAM" id="SSF56399">
    <property type="entry name" value="ADP-ribosylation"/>
    <property type="match status" value="1"/>
</dbReference>
<dbReference type="Proteomes" id="UP001210211">
    <property type="component" value="Unassembled WGS sequence"/>
</dbReference>
<evidence type="ECO:0000313" key="3">
    <source>
        <dbReference type="Proteomes" id="UP001210211"/>
    </source>
</evidence>
<dbReference type="EMBL" id="JAMRDG010000002">
    <property type="protein sequence ID" value="KAJ3689851.1"/>
    <property type="molecule type" value="Genomic_DNA"/>
</dbReference>
<sequence length="330" mass="35871">MTQNKKSLPPSSSLFTSKTKTPPNNKKPNQTNLPLSPPVRFMATGWVRSLQCKSNVLDDVASTPKKIHSRVSLSCTVISKESVFIVPKQPSNNPKSQSSTHKPRRKRKPVPVPFPPSPLAPSRHSSSSFLSLTELPEGHSSRQVVEIIFNSSWSSDRTGDTQFAGKIEMMFRVHNPARTVARFEECRNAVRARAHFSKSTDSRCAADGNEMMRFHCRTGTCSGSGTDSEPVYDAGVAVCAVASAGRILHGVRTYTKSREAHESAGGGSGRWAMLVCRVIAGRVGSGSEPIGHCDSVSIGKGELVVFDQRAVLPCFLIIYKLICKSQVSIC</sequence>
<keyword evidence="3" id="KW-1185">Reference proteome</keyword>
<accession>A0AAD6EMR4</accession>
<dbReference type="AlphaFoldDB" id="A0AAD6EMR4"/>
<feature type="compositionally biased region" description="Low complexity" evidence="1">
    <location>
        <begin position="16"/>
        <end position="34"/>
    </location>
</feature>
<feature type="compositionally biased region" description="Polar residues" evidence="1">
    <location>
        <begin position="1"/>
        <end position="15"/>
    </location>
</feature>
<feature type="compositionally biased region" description="Pro residues" evidence="1">
    <location>
        <begin position="110"/>
        <end position="119"/>
    </location>
</feature>
<gene>
    <name evidence="2" type="ORF">LUZ61_019015</name>
</gene>
<dbReference type="PANTHER" id="PTHR31681">
    <property type="entry name" value="C2H2-LIKE ZINC FINGER PROTEIN"/>
    <property type="match status" value="1"/>
</dbReference>
<dbReference type="Gene3D" id="3.90.228.10">
    <property type="match status" value="1"/>
</dbReference>
<reference evidence="2 3" key="1">
    <citation type="journal article" date="2022" name="Cell">
        <title>Repeat-based holocentromeres influence genome architecture and karyotype evolution.</title>
        <authorList>
            <person name="Hofstatter P.G."/>
            <person name="Thangavel G."/>
            <person name="Lux T."/>
            <person name="Neumann P."/>
            <person name="Vondrak T."/>
            <person name="Novak P."/>
            <person name="Zhang M."/>
            <person name="Costa L."/>
            <person name="Castellani M."/>
            <person name="Scott A."/>
            <person name="Toegelov H."/>
            <person name="Fuchs J."/>
            <person name="Mata-Sucre Y."/>
            <person name="Dias Y."/>
            <person name="Vanzela A.L.L."/>
            <person name="Huettel B."/>
            <person name="Almeida C.C.S."/>
            <person name="Simkova H."/>
            <person name="Souza G."/>
            <person name="Pedrosa-Harand A."/>
            <person name="Macas J."/>
            <person name="Mayer K.F.X."/>
            <person name="Houben A."/>
            <person name="Marques A."/>
        </authorList>
    </citation>
    <scope>NUCLEOTIDE SEQUENCE [LARGE SCALE GENOMIC DNA]</scope>
    <source>
        <strain evidence="2">RhyTen1mFocal</strain>
    </source>
</reference>
<evidence type="ECO:0000256" key="1">
    <source>
        <dbReference type="SAM" id="MobiDB-lite"/>
    </source>
</evidence>
<organism evidence="2 3">
    <name type="scientific">Rhynchospora tenuis</name>
    <dbReference type="NCBI Taxonomy" id="198213"/>
    <lineage>
        <taxon>Eukaryota</taxon>
        <taxon>Viridiplantae</taxon>
        <taxon>Streptophyta</taxon>
        <taxon>Embryophyta</taxon>
        <taxon>Tracheophyta</taxon>
        <taxon>Spermatophyta</taxon>
        <taxon>Magnoliopsida</taxon>
        <taxon>Liliopsida</taxon>
        <taxon>Poales</taxon>
        <taxon>Cyperaceae</taxon>
        <taxon>Cyperoideae</taxon>
        <taxon>Rhynchosporeae</taxon>
        <taxon>Rhynchospora</taxon>
    </lineage>
</organism>
<dbReference type="PANTHER" id="PTHR31681:SF47">
    <property type="entry name" value="SULFATED SURFACE-LIKE GLYCOPROTEIN"/>
    <property type="match status" value="1"/>
</dbReference>